<dbReference type="EMBL" id="NDIQ01000022">
    <property type="protein sequence ID" value="PRT57101.1"/>
    <property type="molecule type" value="Genomic_DNA"/>
</dbReference>
<keyword evidence="4" id="KW-1185">Reference proteome</keyword>
<dbReference type="InterPro" id="IPR000560">
    <property type="entry name" value="His_Pase_clade-2"/>
</dbReference>
<dbReference type="GeneID" id="36518469"/>
<dbReference type="InterPro" id="IPR050645">
    <property type="entry name" value="Histidine_acid_phosphatase"/>
</dbReference>
<accession>A0A2T0FQ41</accession>
<dbReference type="SUPFAM" id="SSF53254">
    <property type="entry name" value="Phosphoglycerate mutase-like"/>
    <property type="match status" value="1"/>
</dbReference>
<dbReference type="GO" id="GO:0016791">
    <property type="term" value="F:phosphatase activity"/>
    <property type="evidence" value="ECO:0007669"/>
    <property type="project" value="TreeGrafter"/>
</dbReference>
<evidence type="ECO:0000256" key="1">
    <source>
        <dbReference type="ARBA" id="ARBA00005375"/>
    </source>
</evidence>
<gene>
    <name evidence="3" type="ORF">B9G98_04721</name>
</gene>
<evidence type="ECO:0000313" key="4">
    <source>
        <dbReference type="Proteomes" id="UP000238350"/>
    </source>
</evidence>
<dbReference type="Pfam" id="PF00328">
    <property type="entry name" value="His_Phos_2"/>
    <property type="match status" value="1"/>
</dbReference>
<name>A0A2T0FQ41_9ASCO</name>
<proteinExistence type="inferred from homology"/>
<sequence length="462" mass="50706">MKSLLVALFTAVSAETILGSFVFVRHGDRLKKPTTYLTPLGVSEEQDAGTYFHNRYFNTYPINGLDEVYKSNQVSVMAADSDVLSKSSQAFVQGLYPPVGSRDASEVPGASLANGTTDETPFNGYQYVYVEGVNIDGPEYWTIDGNTNCPAYTNASAKYYESDEFKALNQSTLDFYQSLSKYTAGSLPNSKLNYGNAYTVFDFFEVNYYHNETFYNIIKNDMAVFNQVRYYQDEYSKSFSYNASNSIVMVGGASILNTAGSFIKSITNTSSPERLSVIFGSYDSFYSMFGLFGWMNLDESKFTGLVDYASALAIELITDDSNNQYVRAGIRNGTNVTQDSPELEFFPVFGNNETTVPVDQFLKGISNVAIANISDWCTICSGTIDTCAKLTLTSKVADLEKDNKSSSNLSLADAGGIGAGVTIGVFLILGALGYMLYRILGPKPRNERLKDMELASSNSTVV</sequence>
<protein>
    <submittedName>
        <fullName evidence="3">Prostatic acid phosphatase</fullName>
    </submittedName>
</protein>
<keyword evidence="2" id="KW-0472">Membrane</keyword>
<dbReference type="RefSeq" id="XP_024667046.1">
    <property type="nucleotide sequence ID" value="XM_024811278.1"/>
</dbReference>
<feature type="transmembrane region" description="Helical" evidence="2">
    <location>
        <begin position="414"/>
        <end position="437"/>
    </location>
</feature>
<dbReference type="STRING" id="45607.A0A2T0FQ41"/>
<evidence type="ECO:0000256" key="2">
    <source>
        <dbReference type="SAM" id="Phobius"/>
    </source>
</evidence>
<dbReference type="InterPro" id="IPR029033">
    <property type="entry name" value="His_PPase_superfam"/>
</dbReference>
<evidence type="ECO:0000313" key="3">
    <source>
        <dbReference type="EMBL" id="PRT57101.1"/>
    </source>
</evidence>
<reference evidence="3 4" key="1">
    <citation type="submission" date="2017-04" db="EMBL/GenBank/DDBJ databases">
        <title>Genome sequencing of [Candida] sorbophila.</title>
        <authorList>
            <person name="Ahn J.O."/>
        </authorList>
    </citation>
    <scope>NUCLEOTIDE SEQUENCE [LARGE SCALE GENOMIC DNA]</scope>
    <source>
        <strain evidence="3 4">DS02</strain>
    </source>
</reference>
<dbReference type="Proteomes" id="UP000238350">
    <property type="component" value="Unassembled WGS sequence"/>
</dbReference>
<keyword evidence="2" id="KW-1133">Transmembrane helix</keyword>
<organism evidence="3 4">
    <name type="scientific">Wickerhamiella sorbophila</name>
    <dbReference type="NCBI Taxonomy" id="45607"/>
    <lineage>
        <taxon>Eukaryota</taxon>
        <taxon>Fungi</taxon>
        <taxon>Dikarya</taxon>
        <taxon>Ascomycota</taxon>
        <taxon>Saccharomycotina</taxon>
        <taxon>Dipodascomycetes</taxon>
        <taxon>Dipodascales</taxon>
        <taxon>Trichomonascaceae</taxon>
        <taxon>Wickerhamiella</taxon>
    </lineage>
</organism>
<comment type="caution">
    <text evidence="3">The sequence shown here is derived from an EMBL/GenBank/DDBJ whole genome shotgun (WGS) entry which is preliminary data.</text>
</comment>
<dbReference type="PANTHER" id="PTHR11567:SF142">
    <property type="entry name" value="PHOSPHOGLYCERATE MUTASE-LIKE PROTEIN"/>
    <property type="match status" value="1"/>
</dbReference>
<dbReference type="AlphaFoldDB" id="A0A2T0FQ41"/>
<keyword evidence="2" id="KW-0812">Transmembrane</keyword>
<comment type="similarity">
    <text evidence="1">Belongs to the histidine acid phosphatase family.</text>
</comment>
<dbReference type="Gene3D" id="3.40.50.1240">
    <property type="entry name" value="Phosphoglycerate mutase-like"/>
    <property type="match status" value="1"/>
</dbReference>
<dbReference type="OrthoDB" id="258392at2759"/>
<dbReference type="PANTHER" id="PTHR11567">
    <property type="entry name" value="ACID PHOSPHATASE-RELATED"/>
    <property type="match status" value="1"/>
</dbReference>